<dbReference type="RefSeq" id="XP_028886157.1">
    <property type="nucleotide sequence ID" value="XM_029022499.1"/>
</dbReference>
<dbReference type="InterPro" id="IPR008733">
    <property type="entry name" value="PEX11"/>
</dbReference>
<keyword evidence="6" id="KW-1185">Reference proteome</keyword>
<dbReference type="PANTHER" id="PTHR42266">
    <property type="entry name" value="GIM5B PROTEIN"/>
    <property type="match status" value="1"/>
</dbReference>
<sequence>MSSRVHAYLSDTWNRDKVMAIVQFLPMALEGPVRNAGCEPLAASLGNLSKMADAYRAVTRLSLLFNALSPKTLESLAKPKEDAFVWRLEQISHAFHIGFCLNENQAVLAGHGVLKSELSRLGGIAVLCWLYTLILGIVRQVYLLMKHNPNCPCKALAPHSAVGEKKVVPYTHEQCKEAIVNLVKMGCFTVFAMTCLPEGKPQLLTDVSGPFVPLHTLIKTISPNKLHLCDSVRGLLAFVASMCDFY</sequence>
<evidence type="ECO:0000313" key="6">
    <source>
        <dbReference type="Proteomes" id="UP000192257"/>
    </source>
</evidence>
<dbReference type="Proteomes" id="UP000192257">
    <property type="component" value="Unassembled WGS sequence"/>
</dbReference>
<dbReference type="OrthoDB" id="269398at2759"/>
<dbReference type="GO" id="GO:0016559">
    <property type="term" value="P:peroxisome fission"/>
    <property type="evidence" value="ECO:0007669"/>
    <property type="project" value="InterPro"/>
</dbReference>
<dbReference type="Pfam" id="PF05648">
    <property type="entry name" value="PEX11"/>
    <property type="match status" value="1"/>
</dbReference>
<proteinExistence type="predicted"/>
<evidence type="ECO:0000313" key="5">
    <source>
        <dbReference type="EMBL" id="ORC92091.1"/>
    </source>
</evidence>
<dbReference type="GeneID" id="39982279"/>
<organism evidence="5 6">
    <name type="scientific">Trypanosoma theileri</name>
    <dbReference type="NCBI Taxonomy" id="67003"/>
    <lineage>
        <taxon>Eukaryota</taxon>
        <taxon>Discoba</taxon>
        <taxon>Euglenozoa</taxon>
        <taxon>Kinetoplastea</taxon>
        <taxon>Metakinetoplastina</taxon>
        <taxon>Trypanosomatida</taxon>
        <taxon>Trypanosomatidae</taxon>
        <taxon>Trypanosoma</taxon>
    </lineage>
</organism>
<feature type="transmembrane region" description="Helical" evidence="4">
    <location>
        <begin position="124"/>
        <end position="145"/>
    </location>
</feature>
<keyword evidence="4" id="KW-1133">Transmembrane helix</keyword>
<gene>
    <name evidence="5" type="ORF">TM35_000043050</name>
</gene>
<evidence type="ECO:0000256" key="3">
    <source>
        <dbReference type="ARBA" id="ARBA00046271"/>
    </source>
</evidence>
<dbReference type="VEuPathDB" id="TriTrypDB:TM35_000043050"/>
<keyword evidence="2" id="KW-0576">Peroxisome</keyword>
<keyword evidence="4" id="KW-0812">Transmembrane</keyword>
<reference evidence="5 6" key="1">
    <citation type="submission" date="2017-03" db="EMBL/GenBank/DDBJ databases">
        <title>An alternative strategy for trypanosome survival in the mammalian bloodstream revealed through genome and transcriptome analysis of the ubiquitous bovine parasite Trypanosoma (Megatrypanum) theileri.</title>
        <authorList>
            <person name="Kelly S."/>
            <person name="Ivens A."/>
            <person name="Mott A."/>
            <person name="O'Neill E."/>
            <person name="Emms D."/>
            <person name="Macleod O."/>
            <person name="Voorheis P."/>
            <person name="Matthews J."/>
            <person name="Matthews K."/>
            <person name="Carrington M."/>
        </authorList>
    </citation>
    <scope>NUCLEOTIDE SEQUENCE [LARGE SCALE GENOMIC DNA]</scope>
    <source>
        <strain evidence="5">Edinburgh</strain>
    </source>
</reference>
<name>A0A1X0P5I2_9TRYP</name>
<keyword evidence="1 4" id="KW-0472">Membrane</keyword>
<evidence type="ECO:0000256" key="4">
    <source>
        <dbReference type="SAM" id="Phobius"/>
    </source>
</evidence>
<dbReference type="AlphaFoldDB" id="A0A1X0P5I2"/>
<dbReference type="EMBL" id="NBCO01000004">
    <property type="protein sequence ID" value="ORC92091.1"/>
    <property type="molecule type" value="Genomic_DNA"/>
</dbReference>
<comment type="subcellular location">
    <subcellularLocation>
        <location evidence="3">Peroxisome membrane</location>
    </subcellularLocation>
</comment>
<comment type="caution">
    <text evidence="5">The sequence shown here is derived from an EMBL/GenBank/DDBJ whole genome shotgun (WGS) entry which is preliminary data.</text>
</comment>
<protein>
    <submittedName>
        <fullName evidence="5">Gim5A protein</fullName>
    </submittedName>
</protein>
<evidence type="ECO:0000256" key="1">
    <source>
        <dbReference type="ARBA" id="ARBA00023136"/>
    </source>
</evidence>
<evidence type="ECO:0000256" key="2">
    <source>
        <dbReference type="ARBA" id="ARBA00023140"/>
    </source>
</evidence>
<accession>A0A1X0P5I2</accession>
<dbReference type="PANTHER" id="PTHR42266:SF1">
    <property type="entry name" value="GIM5B PROTEIN"/>
    <property type="match status" value="1"/>
</dbReference>
<dbReference type="GO" id="GO:0005778">
    <property type="term" value="C:peroxisomal membrane"/>
    <property type="evidence" value="ECO:0007669"/>
    <property type="project" value="UniProtKB-SubCell"/>
</dbReference>